<dbReference type="PANTHER" id="PTHR30050:SF4">
    <property type="entry name" value="ATP-BINDING PROTEIN RV3427C IN INSERTION SEQUENCE-RELATED"/>
    <property type="match status" value="1"/>
</dbReference>
<evidence type="ECO:0000313" key="5">
    <source>
        <dbReference type="EMBL" id="MEW1976762.1"/>
    </source>
</evidence>
<dbReference type="InterPro" id="IPR047661">
    <property type="entry name" value="IstB"/>
</dbReference>
<feature type="domain" description="AAA+ ATPase" evidence="4">
    <location>
        <begin position="102"/>
        <end position="234"/>
    </location>
</feature>
<dbReference type="CDD" id="cd00009">
    <property type="entry name" value="AAA"/>
    <property type="match status" value="1"/>
</dbReference>
<dbReference type="InterPro" id="IPR003593">
    <property type="entry name" value="AAA+_ATPase"/>
</dbReference>
<comment type="similarity">
    <text evidence="1">Belongs to the IS21/IS1162 putative ATP-binding protein family.</text>
</comment>
<dbReference type="PANTHER" id="PTHR30050">
    <property type="entry name" value="CHROMOSOMAL REPLICATION INITIATOR PROTEIN DNAA"/>
    <property type="match status" value="1"/>
</dbReference>
<organism evidence="5 6">
    <name type="scientific">Microbacterium profundi</name>
    <dbReference type="NCBI Taxonomy" id="450380"/>
    <lineage>
        <taxon>Bacteria</taxon>
        <taxon>Bacillati</taxon>
        <taxon>Actinomycetota</taxon>
        <taxon>Actinomycetes</taxon>
        <taxon>Micrococcales</taxon>
        <taxon>Microbacteriaceae</taxon>
        <taxon>Microbacterium</taxon>
    </lineage>
</organism>
<dbReference type="Proteomes" id="UP001553715">
    <property type="component" value="Unassembled WGS sequence"/>
</dbReference>
<keyword evidence="3" id="KW-0067">ATP-binding</keyword>
<dbReference type="Pfam" id="PF01695">
    <property type="entry name" value="IstB_IS21"/>
    <property type="match status" value="1"/>
</dbReference>
<dbReference type="NCBIfam" id="NF038214">
    <property type="entry name" value="IS21_help_AAA"/>
    <property type="match status" value="1"/>
</dbReference>
<comment type="caution">
    <text evidence="5">The sequence shown here is derived from an EMBL/GenBank/DDBJ whole genome shotgun (WGS) entry which is preliminary data.</text>
</comment>
<gene>
    <name evidence="5" type="primary">istB</name>
    <name evidence="5" type="ORF">AB0301_17070</name>
</gene>
<dbReference type="InterPro" id="IPR027417">
    <property type="entry name" value="P-loop_NTPase"/>
</dbReference>
<evidence type="ECO:0000259" key="4">
    <source>
        <dbReference type="SMART" id="SM00382"/>
    </source>
</evidence>
<name>A0ABV3LMX8_9MICO</name>
<dbReference type="EMBL" id="JBFBMH010000056">
    <property type="protein sequence ID" value="MEW1976762.1"/>
    <property type="molecule type" value="Genomic_DNA"/>
</dbReference>
<dbReference type="Gene3D" id="3.40.50.300">
    <property type="entry name" value="P-loop containing nucleotide triphosphate hydrolases"/>
    <property type="match status" value="1"/>
</dbReference>
<keyword evidence="2" id="KW-0547">Nucleotide-binding</keyword>
<evidence type="ECO:0000256" key="2">
    <source>
        <dbReference type="ARBA" id="ARBA00022741"/>
    </source>
</evidence>
<protein>
    <submittedName>
        <fullName evidence="5">IS21-like element helper ATPase IstB</fullName>
    </submittedName>
</protein>
<evidence type="ECO:0000313" key="6">
    <source>
        <dbReference type="Proteomes" id="UP001553715"/>
    </source>
</evidence>
<dbReference type="InterPro" id="IPR002611">
    <property type="entry name" value="IstB_ATP-bd"/>
</dbReference>
<dbReference type="RefSeq" id="WP_146314595.1">
    <property type="nucleotide sequence ID" value="NZ_JBFBMH010000056.1"/>
</dbReference>
<reference evidence="5 6" key="1">
    <citation type="submission" date="2024-06" db="EMBL/GenBank/DDBJ databases">
        <title>The Natural Products Discovery Center: Release of the First 8490 Sequenced Strains for Exploring Actinobacteria Biosynthetic Diversity.</title>
        <authorList>
            <person name="Kalkreuter E."/>
            <person name="Kautsar S.A."/>
            <person name="Yang D."/>
            <person name="Bader C.D."/>
            <person name="Teijaro C.N."/>
            <person name="Fluegel L."/>
            <person name="Davis C.M."/>
            <person name="Simpson J.R."/>
            <person name="Lauterbach L."/>
            <person name="Steele A.D."/>
            <person name="Gui C."/>
            <person name="Meng S."/>
            <person name="Li G."/>
            <person name="Viehrig K."/>
            <person name="Ye F."/>
            <person name="Su P."/>
            <person name="Kiefer A.F."/>
            <person name="Nichols A."/>
            <person name="Cepeda A.J."/>
            <person name="Yan W."/>
            <person name="Fan B."/>
            <person name="Jiang Y."/>
            <person name="Adhikari A."/>
            <person name="Zheng C.-J."/>
            <person name="Schuster L."/>
            <person name="Cowan T.M."/>
            <person name="Smanski M.J."/>
            <person name="Chevrette M.G."/>
            <person name="De Carvalho L.P.S."/>
            <person name="Shen B."/>
        </authorList>
    </citation>
    <scope>NUCLEOTIDE SEQUENCE [LARGE SCALE GENOMIC DNA]</scope>
    <source>
        <strain evidence="5 6">NPDC077434</strain>
    </source>
</reference>
<proteinExistence type="inferred from homology"/>
<dbReference type="InterPro" id="IPR028350">
    <property type="entry name" value="DNAC/IstB-like"/>
</dbReference>
<evidence type="ECO:0000256" key="1">
    <source>
        <dbReference type="ARBA" id="ARBA00008059"/>
    </source>
</evidence>
<dbReference type="NCBIfam" id="NF005098">
    <property type="entry name" value="PRK06526.1"/>
    <property type="match status" value="1"/>
</dbReference>
<dbReference type="SMART" id="SM00382">
    <property type="entry name" value="AAA"/>
    <property type="match status" value="1"/>
</dbReference>
<accession>A0ABV3LMX8</accession>
<evidence type="ECO:0000256" key="3">
    <source>
        <dbReference type="ARBA" id="ARBA00022840"/>
    </source>
</evidence>
<dbReference type="SUPFAM" id="SSF52540">
    <property type="entry name" value="P-loop containing nucleoside triphosphate hydrolases"/>
    <property type="match status" value="1"/>
</dbReference>
<keyword evidence="6" id="KW-1185">Reference proteome</keyword>
<dbReference type="PIRSF" id="PIRSF003073">
    <property type="entry name" value="DNAC_TnpB_IstB"/>
    <property type="match status" value="1"/>
</dbReference>
<sequence length="259" mass="28502">MPETEIAATMGYLTRALKTPTIGRVWETLGDQARTEGWSHEEYLTAVLQRQVADREANGTTLRIAGAHFPAVKTLDDFNADHQPSLRRDVLAHLATTTFIPKAENVILLGPPGVGKTHLAIGLGIKAAHAGYPVLFDTATGWAGRLQAAHAAGRLEHELKRLRRYRMLIIDEVGYLPFDADAANLFFQLIASRYEQGSIVLTSNMPFGRWGEIFSDDIVAAAMIDRLVHHAEVLTLGGDSYRTRARRELLKTPAQPAGK</sequence>